<dbReference type="Proteomes" id="UP001482520">
    <property type="component" value="Unassembled WGS sequence"/>
</dbReference>
<evidence type="ECO:0000313" key="5">
    <source>
        <dbReference type="EMBL" id="MEQ7846575.1"/>
    </source>
</evidence>
<dbReference type="PROSITE" id="PS51186">
    <property type="entry name" value="GNAT"/>
    <property type="match status" value="1"/>
</dbReference>
<sequence length="192" mass="20713">MTRSQVSLRPAAVADALFLAELWADSLRRTDLQEQVADLEVVIKSAADSPEQRLLVAEHDGEPAGAVYLRVATVSPINLEPVVQALSPHVLPAYRRRGIGRTLMESAVAYAEELGVAHVMTAADSGSRDANRFMARLALAPQATVRVAATALVRSKIEAQRPGTGRGLTSRQRGQVLAARRSLRRKESQAEA</sequence>
<dbReference type="InterPro" id="IPR000182">
    <property type="entry name" value="GNAT_dom"/>
</dbReference>
<dbReference type="Gene3D" id="3.40.630.30">
    <property type="match status" value="1"/>
</dbReference>
<accession>A0ABV1NVQ4</accession>
<comment type="caution">
    <text evidence="5">The sequence shown here is derived from an EMBL/GenBank/DDBJ whole genome shotgun (WGS) entry which is preliminary data.</text>
</comment>
<reference evidence="5 6" key="1">
    <citation type="submission" date="2024-02" db="EMBL/GenBank/DDBJ databases">
        <title>Full genome sequence of Nocardioides kribbensis.</title>
        <authorList>
            <person name="Poletto B.L."/>
            <person name="Silva G."/>
            <person name="Galante D."/>
            <person name="Campos K.R."/>
            <person name="Santos M.B.N."/>
            <person name="Sacchi C.T."/>
        </authorList>
    </citation>
    <scope>NUCLEOTIDE SEQUENCE [LARGE SCALE GENOMIC DNA]</scope>
    <source>
        <strain evidence="5 6">O4R</strain>
    </source>
</reference>
<dbReference type="InterPro" id="IPR050832">
    <property type="entry name" value="Bact_Acetyltransf"/>
</dbReference>
<dbReference type="RefSeq" id="WP_193664601.1">
    <property type="nucleotide sequence ID" value="NZ_BAAAMM010000002.1"/>
</dbReference>
<dbReference type="CDD" id="cd04301">
    <property type="entry name" value="NAT_SF"/>
    <property type="match status" value="1"/>
</dbReference>
<dbReference type="SUPFAM" id="SSF55729">
    <property type="entry name" value="Acyl-CoA N-acyltransferases (Nat)"/>
    <property type="match status" value="1"/>
</dbReference>
<proteinExistence type="predicted"/>
<name>A0ABV1NVQ4_9ACTN</name>
<feature type="region of interest" description="Disordered" evidence="3">
    <location>
        <begin position="159"/>
        <end position="192"/>
    </location>
</feature>
<keyword evidence="2" id="KW-0012">Acyltransferase</keyword>
<evidence type="ECO:0000256" key="3">
    <source>
        <dbReference type="SAM" id="MobiDB-lite"/>
    </source>
</evidence>
<evidence type="ECO:0000256" key="1">
    <source>
        <dbReference type="ARBA" id="ARBA00022679"/>
    </source>
</evidence>
<dbReference type="Pfam" id="PF00583">
    <property type="entry name" value="Acetyltransf_1"/>
    <property type="match status" value="1"/>
</dbReference>
<feature type="domain" description="N-acetyltransferase" evidence="4">
    <location>
        <begin position="6"/>
        <end position="186"/>
    </location>
</feature>
<evidence type="ECO:0000259" key="4">
    <source>
        <dbReference type="PROSITE" id="PS51186"/>
    </source>
</evidence>
<gene>
    <name evidence="5" type="ORF">V6R90_04730</name>
</gene>
<dbReference type="PANTHER" id="PTHR43877">
    <property type="entry name" value="AMINOALKYLPHOSPHONATE N-ACETYLTRANSFERASE-RELATED-RELATED"/>
    <property type="match status" value="1"/>
</dbReference>
<keyword evidence="6" id="KW-1185">Reference proteome</keyword>
<dbReference type="EMBL" id="JBEGDP010000003">
    <property type="protein sequence ID" value="MEQ7846575.1"/>
    <property type="molecule type" value="Genomic_DNA"/>
</dbReference>
<keyword evidence="1" id="KW-0808">Transferase</keyword>
<organism evidence="5 6">
    <name type="scientific">Nocardioides kribbensis</name>
    <dbReference type="NCBI Taxonomy" id="305517"/>
    <lineage>
        <taxon>Bacteria</taxon>
        <taxon>Bacillati</taxon>
        <taxon>Actinomycetota</taxon>
        <taxon>Actinomycetes</taxon>
        <taxon>Propionibacteriales</taxon>
        <taxon>Nocardioidaceae</taxon>
        <taxon>Nocardioides</taxon>
    </lineage>
</organism>
<evidence type="ECO:0000313" key="6">
    <source>
        <dbReference type="Proteomes" id="UP001482520"/>
    </source>
</evidence>
<evidence type="ECO:0000256" key="2">
    <source>
        <dbReference type="ARBA" id="ARBA00023315"/>
    </source>
</evidence>
<dbReference type="PANTHER" id="PTHR43877:SF1">
    <property type="entry name" value="ACETYLTRANSFERASE"/>
    <property type="match status" value="1"/>
</dbReference>
<dbReference type="InterPro" id="IPR016181">
    <property type="entry name" value="Acyl_CoA_acyltransferase"/>
</dbReference>
<protein>
    <submittedName>
        <fullName evidence="5">GNAT family N-acetyltransferase</fullName>
    </submittedName>
</protein>